<keyword evidence="3" id="KW-1185">Reference proteome</keyword>
<dbReference type="Proteomes" id="UP001150538">
    <property type="component" value="Unassembled WGS sequence"/>
</dbReference>
<feature type="compositionally biased region" description="Polar residues" evidence="1">
    <location>
        <begin position="293"/>
        <end position="323"/>
    </location>
</feature>
<feature type="compositionally biased region" description="Polar residues" evidence="1">
    <location>
        <begin position="752"/>
        <end position="785"/>
    </location>
</feature>
<feature type="compositionally biased region" description="Low complexity" evidence="1">
    <location>
        <begin position="786"/>
        <end position="827"/>
    </location>
</feature>
<evidence type="ECO:0000313" key="2">
    <source>
        <dbReference type="EMBL" id="KAJ1916026.1"/>
    </source>
</evidence>
<feature type="compositionally biased region" description="Polar residues" evidence="1">
    <location>
        <begin position="226"/>
        <end position="262"/>
    </location>
</feature>
<protein>
    <submittedName>
        <fullName evidence="2">Gluconate transport-inducing protein</fullName>
    </submittedName>
</protein>
<comment type="caution">
    <text evidence="2">The sequence shown here is derived from an EMBL/GenBank/DDBJ whole genome shotgun (WGS) entry which is preliminary data.</text>
</comment>
<feature type="compositionally biased region" description="Basic residues" evidence="1">
    <location>
        <begin position="276"/>
        <end position="290"/>
    </location>
</feature>
<reference evidence="2" key="1">
    <citation type="submission" date="2022-07" db="EMBL/GenBank/DDBJ databases">
        <title>Phylogenomic reconstructions and comparative analyses of Kickxellomycotina fungi.</title>
        <authorList>
            <person name="Reynolds N.K."/>
            <person name="Stajich J.E."/>
            <person name="Barry K."/>
            <person name="Grigoriev I.V."/>
            <person name="Crous P."/>
            <person name="Smith M.E."/>
        </authorList>
    </citation>
    <scope>NUCLEOTIDE SEQUENCE</scope>
    <source>
        <strain evidence="2">NBRC 100468</strain>
    </source>
</reference>
<sequence>MSSMETYYGFVENSNDVLILFEACRLGLKRQVQRRLSDTERMAIRSGSVFVWDEEQSGMKRWTDGRSWSPSRVQGCFLTYYEWEGRRRATVRPTIHPNNMISYSQNSANGGDPHMYGGAGGMSSGQGSSPSAYMPRYGQASLSRHGSGTATTTTTTTTTHQVQQGCAKDNGILKKALSVTTTDGRKLHLIAYYYKEDIGKTHLPTPSTDPELKHITIPPNMYPEVNQENGSASGTNSPSHVASYGLNSGSTTTTNKNDSASPTHYHHQRQPAQQTYHHHHSHHTQPHQRPYHSPSTAKDNQSAFGSSSAATPHINSHTSGNGDVIITTSTTTMARHSPIPYPLASANTGQPCHYQYGPSPVPSPSPMVPRKRSRDGWVGESPSSPQETSMLRRQKQHRGGSYIPSKDVAGPPPPPTSASVYYGVAGSGSSTKSGYLDYSRHGAPSYYNSPAKTSPTGPQQQQQQPPPRLPSIRVSSSQYISPPSAHHQPPLSHHSKTSLPRLSVNSPHHGRNYSQHSPTPQTAPSFITSFSSQPQQSHSTETGSDNGRNLPSCSSLLGGAASSDHHHRPTSMSYLMGNDDNENSHYTTTTTPSSSNNTNSSGTARHYPNLSITQLTTTTATTTATTATTRAGEYDADAVTGSGIERISRVSDGDFGVEPSSSAPVSSSHTFQRYTDDGPGNSRRPIILPPSIQTSRPLLSSGTGGGAAATADEEDRYVARAQHPTDSVEYVQRTASGSSYHHRDHIHHKHSFSQYRNDSHPTTPNTAPCYSSSSTHNLNNQHNPFSSGNGDNSRSSSTSTGIVSGASNYYPSSISRPRPSTSTGTGSLPAIVPASGLLPPPKSATSATFSHHHHNHRHHNFKYSEDRRQLDALNNSIKLQ</sequence>
<evidence type="ECO:0000256" key="1">
    <source>
        <dbReference type="SAM" id="MobiDB-lite"/>
    </source>
</evidence>
<feature type="compositionally biased region" description="Polar residues" evidence="1">
    <location>
        <begin position="446"/>
        <end position="457"/>
    </location>
</feature>
<evidence type="ECO:0000313" key="3">
    <source>
        <dbReference type="Proteomes" id="UP001150538"/>
    </source>
</evidence>
<feature type="compositionally biased region" description="Low complexity" evidence="1">
    <location>
        <begin position="417"/>
        <end position="430"/>
    </location>
</feature>
<feature type="compositionally biased region" description="Low complexity" evidence="1">
    <location>
        <begin position="616"/>
        <end position="626"/>
    </location>
</feature>
<feature type="compositionally biased region" description="Low complexity" evidence="1">
    <location>
        <begin position="659"/>
        <end position="668"/>
    </location>
</feature>
<feature type="compositionally biased region" description="Basic residues" evidence="1">
    <location>
        <begin position="850"/>
        <end position="861"/>
    </location>
</feature>
<dbReference type="PANTHER" id="PTHR28027">
    <property type="entry name" value="TRANSCRIPTIONAL REGULATOR MIT1"/>
    <property type="match status" value="1"/>
</dbReference>
<feature type="region of interest" description="Disordered" evidence="1">
    <location>
        <begin position="204"/>
        <end position="323"/>
    </location>
</feature>
<dbReference type="AlphaFoldDB" id="A0A9W8DSJ3"/>
<accession>A0A9W8DSJ3</accession>
<dbReference type="EMBL" id="JANBPU010000119">
    <property type="protein sequence ID" value="KAJ1916026.1"/>
    <property type="molecule type" value="Genomic_DNA"/>
</dbReference>
<dbReference type="Pfam" id="PF09729">
    <property type="entry name" value="Gti1_Pac2"/>
    <property type="match status" value="1"/>
</dbReference>
<dbReference type="GO" id="GO:0003677">
    <property type="term" value="F:DNA binding"/>
    <property type="evidence" value="ECO:0007669"/>
    <property type="project" value="TreeGrafter"/>
</dbReference>
<feature type="region of interest" description="Disordered" evidence="1">
    <location>
        <begin position="352"/>
        <end position="626"/>
    </location>
</feature>
<organism evidence="2 3">
    <name type="scientific">Mycoemilia scoparia</name>
    <dbReference type="NCBI Taxonomy" id="417184"/>
    <lineage>
        <taxon>Eukaryota</taxon>
        <taxon>Fungi</taxon>
        <taxon>Fungi incertae sedis</taxon>
        <taxon>Zoopagomycota</taxon>
        <taxon>Kickxellomycotina</taxon>
        <taxon>Kickxellomycetes</taxon>
        <taxon>Kickxellales</taxon>
        <taxon>Kickxellaceae</taxon>
        <taxon>Mycoemilia</taxon>
    </lineage>
</organism>
<feature type="compositionally biased region" description="Polar residues" evidence="1">
    <location>
        <begin position="381"/>
        <end position="391"/>
    </location>
</feature>
<feature type="compositionally biased region" description="Low complexity" evidence="1">
    <location>
        <begin position="584"/>
        <end position="603"/>
    </location>
</feature>
<dbReference type="OrthoDB" id="5572844at2759"/>
<proteinExistence type="predicted"/>
<dbReference type="PANTHER" id="PTHR28027:SF1">
    <property type="entry name" value="CAMP INDEPENDENT REGULATORY PROTEIN (AFU_ORTHOLOGUE AFUA_3G09640)"/>
    <property type="match status" value="1"/>
</dbReference>
<feature type="compositionally biased region" description="Polar residues" evidence="1">
    <location>
        <begin position="497"/>
        <end position="553"/>
    </location>
</feature>
<feature type="compositionally biased region" description="Polar residues" evidence="1">
    <location>
        <begin position="691"/>
        <end position="701"/>
    </location>
</feature>
<name>A0A9W8DSJ3_9FUNG</name>
<feature type="region of interest" description="Disordered" evidence="1">
    <location>
        <begin position="651"/>
        <end position="712"/>
    </location>
</feature>
<feature type="region of interest" description="Disordered" evidence="1">
    <location>
        <begin position="738"/>
        <end position="867"/>
    </location>
</feature>
<gene>
    <name evidence="2" type="primary">PTH2_2</name>
    <name evidence="2" type="ORF">H4219_004015</name>
</gene>
<dbReference type="InterPro" id="IPR018608">
    <property type="entry name" value="Gti1/Pac2"/>
</dbReference>
<feature type="compositionally biased region" description="Basic residues" evidence="1">
    <location>
        <begin position="740"/>
        <end position="751"/>
    </location>
</feature>